<keyword evidence="1" id="KW-0472">Membrane</keyword>
<dbReference type="EMBL" id="JAUCDY010000008">
    <property type="protein sequence ID" value="MDM7858161.1"/>
    <property type="molecule type" value="Genomic_DNA"/>
</dbReference>
<reference evidence="3 4" key="1">
    <citation type="submission" date="2023-06" db="EMBL/GenBank/DDBJ databases">
        <title>Thiopseudomonas sp. CY1220 draft genome sequence.</title>
        <authorList>
            <person name="Zhao G."/>
            <person name="An M."/>
        </authorList>
    </citation>
    <scope>NUCLEOTIDE SEQUENCE [LARGE SCALE GENOMIC DNA]</scope>
    <source>
        <strain evidence="3 4">CY1220</strain>
    </source>
</reference>
<evidence type="ECO:0000259" key="2">
    <source>
        <dbReference type="SMART" id="SM01080"/>
    </source>
</evidence>
<dbReference type="InterPro" id="IPR007890">
    <property type="entry name" value="CHASE2"/>
</dbReference>
<protein>
    <submittedName>
        <fullName evidence="3">CHASE2 domain-containing protein</fullName>
    </submittedName>
</protein>
<name>A0ABT7SPN8_9GAMM</name>
<dbReference type="RefSeq" id="WP_289410822.1">
    <property type="nucleotide sequence ID" value="NZ_JAUCDY010000008.1"/>
</dbReference>
<keyword evidence="1" id="KW-1133">Transmembrane helix</keyword>
<keyword evidence="1" id="KW-0812">Transmembrane</keyword>
<dbReference type="Pfam" id="PF05226">
    <property type="entry name" value="CHASE2"/>
    <property type="match status" value="1"/>
</dbReference>
<dbReference type="SMART" id="SM01080">
    <property type="entry name" value="CHASE2"/>
    <property type="match status" value="1"/>
</dbReference>
<feature type="domain" description="CHASE2" evidence="2">
    <location>
        <begin position="54"/>
        <end position="351"/>
    </location>
</feature>
<evidence type="ECO:0000313" key="4">
    <source>
        <dbReference type="Proteomes" id="UP001241056"/>
    </source>
</evidence>
<feature type="transmembrane region" description="Helical" evidence="1">
    <location>
        <begin position="362"/>
        <end position="382"/>
    </location>
</feature>
<sequence length="555" mass="60557">MKKAHKILGMTAAGATLFLGVSRLCHATGTKFYWLLALVLSMAVFFATVLDVKIGTVDGRVYDSVLKYRLASPAPSADVVILDIDEKTLATLAPIYGRWPWQREVFAQAIAELEASEVKGLIVNILFTDADLGHEDSDALLDFVTADTQVTAYPMVRLPAANDEQSQLKASAIPGVTLRGAADPAVAALLPFLAGMQQSMGIANLQADDDGIVRQMSLQHQDGEWEMPTLVGRVLALAGVQPQVDTMPYYLNWRNKRGAYQRVSFSDYMLALNGEGEFDTGFFQGKYVVLGASAPGISNLKPTPINPIMDDNEILATALNDAVQGTYIRLLPAWLMAVVAIAFLILLAALFSAKYTPKKLDLLFTALELLGFVVLFVSVSYSTYFPDLSPMLMAGLAYFVVARLYANLDARVVSGAPEQFKHLSKSNPVAFSVTAFTRDARCKKAWATTHKKLEQEFGLGFVFLVKEPFLSDKVFGALNDIGCLIVVSRDKTAETLVQAVHEQLEPALLEYLQGDEVYDIPLAAQADIKLLQRYMSGKIAHVIGNVDFLGARPSL</sequence>
<keyword evidence="4" id="KW-1185">Reference proteome</keyword>
<proteinExistence type="predicted"/>
<feature type="transmembrane region" description="Helical" evidence="1">
    <location>
        <begin position="331"/>
        <end position="350"/>
    </location>
</feature>
<comment type="caution">
    <text evidence="3">The sequence shown here is derived from an EMBL/GenBank/DDBJ whole genome shotgun (WGS) entry which is preliminary data.</text>
</comment>
<evidence type="ECO:0000256" key="1">
    <source>
        <dbReference type="SAM" id="Phobius"/>
    </source>
</evidence>
<dbReference type="Proteomes" id="UP001241056">
    <property type="component" value="Unassembled WGS sequence"/>
</dbReference>
<evidence type="ECO:0000313" key="3">
    <source>
        <dbReference type="EMBL" id="MDM7858161.1"/>
    </source>
</evidence>
<organism evidence="3 4">
    <name type="scientific">Thiopseudomonas acetoxidans</name>
    <dbReference type="NCBI Taxonomy" id="3041622"/>
    <lineage>
        <taxon>Bacteria</taxon>
        <taxon>Pseudomonadati</taxon>
        <taxon>Pseudomonadota</taxon>
        <taxon>Gammaproteobacteria</taxon>
        <taxon>Pseudomonadales</taxon>
        <taxon>Pseudomonadaceae</taxon>
        <taxon>Thiopseudomonas</taxon>
    </lineage>
</organism>
<gene>
    <name evidence="3" type="ORF">QEZ41_07705</name>
</gene>
<accession>A0ABT7SPN8</accession>